<dbReference type="AlphaFoldDB" id="A0A9Q4KWM2"/>
<evidence type="ECO:0000256" key="6">
    <source>
        <dbReference type="SAM" id="Phobius"/>
    </source>
</evidence>
<dbReference type="PANTHER" id="PTHR12677:SF59">
    <property type="entry name" value="GOLGI APPARATUS MEMBRANE PROTEIN TVP38-RELATED"/>
    <property type="match status" value="1"/>
</dbReference>
<comment type="subcellular location">
    <subcellularLocation>
        <location evidence="1">Cell membrane</location>
        <topology evidence="1">Multi-pass membrane protein</topology>
    </subcellularLocation>
</comment>
<dbReference type="RefSeq" id="WP_277519733.1">
    <property type="nucleotide sequence ID" value="NZ_JAMQOT010000001.1"/>
</dbReference>
<keyword evidence="4 6" id="KW-1133">Transmembrane helix</keyword>
<dbReference type="Proteomes" id="UP001154061">
    <property type="component" value="Unassembled WGS sequence"/>
</dbReference>
<gene>
    <name evidence="8" type="ORF">NDI89_01490</name>
</gene>
<evidence type="ECO:0000256" key="1">
    <source>
        <dbReference type="ARBA" id="ARBA00004651"/>
    </source>
</evidence>
<dbReference type="InterPro" id="IPR032816">
    <property type="entry name" value="VTT_dom"/>
</dbReference>
<reference evidence="8" key="1">
    <citation type="submission" date="2022-06" db="EMBL/GenBank/DDBJ databases">
        <title>Natrinema sp. a new haloarchaeum isolate from saline soil.</title>
        <authorList>
            <person name="Strakova D."/>
            <person name="Galisteo C."/>
            <person name="Sanchez-Porro C."/>
            <person name="Ventosa A."/>
        </authorList>
    </citation>
    <scope>NUCLEOTIDE SEQUENCE</scope>
    <source>
        <strain evidence="8">S1CR25-10</strain>
    </source>
</reference>
<evidence type="ECO:0000313" key="9">
    <source>
        <dbReference type="Proteomes" id="UP001154061"/>
    </source>
</evidence>
<feature type="transmembrane region" description="Helical" evidence="6">
    <location>
        <begin position="209"/>
        <end position="230"/>
    </location>
</feature>
<comment type="caution">
    <text evidence="8">The sequence shown here is derived from an EMBL/GenBank/DDBJ whole genome shotgun (WGS) entry which is preliminary data.</text>
</comment>
<dbReference type="Pfam" id="PF09335">
    <property type="entry name" value="VTT_dom"/>
    <property type="match status" value="1"/>
</dbReference>
<evidence type="ECO:0000313" key="8">
    <source>
        <dbReference type="EMBL" id="MDF9744250.1"/>
    </source>
</evidence>
<dbReference type="PANTHER" id="PTHR12677">
    <property type="entry name" value="GOLGI APPARATUS MEMBRANE PROTEIN TVP38-RELATED"/>
    <property type="match status" value="1"/>
</dbReference>
<feature type="transmembrane region" description="Helical" evidence="6">
    <location>
        <begin position="72"/>
        <end position="97"/>
    </location>
</feature>
<protein>
    <submittedName>
        <fullName evidence="8">VTT domain-containing protein</fullName>
    </submittedName>
</protein>
<keyword evidence="3 6" id="KW-0812">Transmembrane</keyword>
<accession>A0A9Q4KWM2</accession>
<organism evidence="8 9">
    <name type="scientific">Natrinema salsiterrestre</name>
    <dbReference type="NCBI Taxonomy" id="2950540"/>
    <lineage>
        <taxon>Archaea</taxon>
        <taxon>Methanobacteriati</taxon>
        <taxon>Methanobacteriota</taxon>
        <taxon>Stenosarchaea group</taxon>
        <taxon>Halobacteria</taxon>
        <taxon>Halobacteriales</taxon>
        <taxon>Natrialbaceae</taxon>
        <taxon>Natrinema</taxon>
    </lineage>
</organism>
<evidence type="ECO:0000256" key="2">
    <source>
        <dbReference type="ARBA" id="ARBA00022475"/>
    </source>
</evidence>
<sequence>MSVSTARMRVIAGAIVATGMVVAGVLVSPSTAIGTVDSLAADPLLFGVVVAGLYLVRPFLAWPTTPLAVVVGYGFGVAVGVPVALAGIVVTVLPVFVAARLLSADDGEGDPDARVAAGTCESDDGTGFLERARDTVGRYYETAGPLRGVTASRLAPIPSDVATCAAAISGVSLRQFVLGTVIGELPWTIAAVVVGASAATITAGGFGELGLVFSVGCAVAAAFLLAGPIYRTMWTKNGPQTESTTRSTDS</sequence>
<evidence type="ECO:0000256" key="4">
    <source>
        <dbReference type="ARBA" id="ARBA00022989"/>
    </source>
</evidence>
<evidence type="ECO:0000256" key="3">
    <source>
        <dbReference type="ARBA" id="ARBA00022692"/>
    </source>
</evidence>
<feature type="transmembrane region" description="Helical" evidence="6">
    <location>
        <begin position="6"/>
        <end position="27"/>
    </location>
</feature>
<keyword evidence="5 6" id="KW-0472">Membrane</keyword>
<evidence type="ECO:0000256" key="5">
    <source>
        <dbReference type="ARBA" id="ARBA00023136"/>
    </source>
</evidence>
<dbReference type="InterPro" id="IPR015414">
    <property type="entry name" value="TMEM64"/>
</dbReference>
<evidence type="ECO:0000259" key="7">
    <source>
        <dbReference type="Pfam" id="PF09335"/>
    </source>
</evidence>
<proteinExistence type="predicted"/>
<feature type="transmembrane region" description="Helical" evidence="6">
    <location>
        <begin position="176"/>
        <end position="203"/>
    </location>
</feature>
<feature type="transmembrane region" description="Helical" evidence="6">
    <location>
        <begin position="39"/>
        <end position="60"/>
    </location>
</feature>
<dbReference type="EMBL" id="JAMQOT010000001">
    <property type="protein sequence ID" value="MDF9744250.1"/>
    <property type="molecule type" value="Genomic_DNA"/>
</dbReference>
<name>A0A9Q4KWM2_9EURY</name>
<keyword evidence="9" id="KW-1185">Reference proteome</keyword>
<feature type="domain" description="VTT" evidence="7">
    <location>
        <begin position="62"/>
        <end position="196"/>
    </location>
</feature>
<keyword evidence="2" id="KW-1003">Cell membrane</keyword>
<dbReference type="GO" id="GO:0005886">
    <property type="term" value="C:plasma membrane"/>
    <property type="evidence" value="ECO:0007669"/>
    <property type="project" value="UniProtKB-SubCell"/>
</dbReference>